<feature type="chain" id="PRO_5039224800" evidence="1">
    <location>
        <begin position="40"/>
        <end position="240"/>
    </location>
</feature>
<dbReference type="SUPFAM" id="SSF52266">
    <property type="entry name" value="SGNH hydrolase"/>
    <property type="match status" value="1"/>
</dbReference>
<proteinExistence type="predicted"/>
<feature type="signal peptide" evidence="1">
    <location>
        <begin position="1"/>
        <end position="39"/>
    </location>
</feature>
<evidence type="ECO:0000259" key="2">
    <source>
        <dbReference type="Pfam" id="PF13472"/>
    </source>
</evidence>
<dbReference type="GO" id="GO:0016787">
    <property type="term" value="F:hydrolase activity"/>
    <property type="evidence" value="ECO:0007669"/>
    <property type="project" value="UniProtKB-KW"/>
</dbReference>
<gene>
    <name evidence="3" type="ORF">F1C12_04710</name>
</gene>
<dbReference type="Pfam" id="PF13472">
    <property type="entry name" value="Lipase_GDSL_2"/>
    <property type="match status" value="1"/>
</dbReference>
<feature type="domain" description="SGNH hydrolase-type esterase" evidence="2">
    <location>
        <begin position="62"/>
        <end position="224"/>
    </location>
</feature>
<protein>
    <submittedName>
        <fullName evidence="3">SGNH/GDSL hydrolase family protein</fullName>
    </submittedName>
</protein>
<dbReference type="InterPro" id="IPR013830">
    <property type="entry name" value="SGNH_hydro"/>
</dbReference>
<dbReference type="CDD" id="cd00229">
    <property type="entry name" value="SGNH_hydrolase"/>
    <property type="match status" value="1"/>
</dbReference>
<evidence type="ECO:0000313" key="3">
    <source>
        <dbReference type="EMBL" id="QNE34496.1"/>
    </source>
</evidence>
<name>A0A7G6Y7N1_9MICO</name>
<dbReference type="EMBL" id="CP043641">
    <property type="protein sequence ID" value="QNE34496.1"/>
    <property type="molecule type" value="Genomic_DNA"/>
</dbReference>
<dbReference type="AlphaFoldDB" id="A0A7G6Y7N1"/>
<dbReference type="InterPro" id="IPR036514">
    <property type="entry name" value="SGNH_hydro_sf"/>
</dbReference>
<dbReference type="InterPro" id="IPR053140">
    <property type="entry name" value="GDSL_Rv0518-like"/>
</dbReference>
<evidence type="ECO:0000313" key="4">
    <source>
        <dbReference type="Proteomes" id="UP000515511"/>
    </source>
</evidence>
<accession>A0A7G6Y7N1</accession>
<keyword evidence="1" id="KW-0732">Signal</keyword>
<dbReference type="KEGG" id="lse:F1C12_04710"/>
<organism evidence="3 4">
    <name type="scientific">Leifsonia shinshuensis</name>
    <dbReference type="NCBI Taxonomy" id="150026"/>
    <lineage>
        <taxon>Bacteria</taxon>
        <taxon>Bacillati</taxon>
        <taxon>Actinomycetota</taxon>
        <taxon>Actinomycetes</taxon>
        <taxon>Micrococcales</taxon>
        <taxon>Microbacteriaceae</taxon>
        <taxon>Leifsonia</taxon>
    </lineage>
</organism>
<dbReference type="PANTHER" id="PTHR43784:SF2">
    <property type="entry name" value="GDSL-LIKE LIPASE_ACYLHYDROLASE, PUTATIVE (AFU_ORTHOLOGUE AFUA_2G00820)-RELATED"/>
    <property type="match status" value="1"/>
</dbReference>
<keyword evidence="3" id="KW-0378">Hydrolase</keyword>
<reference evidence="4" key="1">
    <citation type="submission" date="2019-09" db="EMBL/GenBank/DDBJ databases">
        <title>Antimicrobial potential of Antarctic Bacteria.</title>
        <authorList>
            <person name="Benaud N."/>
            <person name="Edwards R.J."/>
            <person name="Ferrari B.C."/>
        </authorList>
    </citation>
    <scope>NUCLEOTIDE SEQUENCE [LARGE SCALE GENOMIC DNA]</scope>
    <source>
        <strain evidence="4">INR9</strain>
    </source>
</reference>
<evidence type="ECO:0000256" key="1">
    <source>
        <dbReference type="SAM" id="SignalP"/>
    </source>
</evidence>
<dbReference type="Gene3D" id="3.40.50.1110">
    <property type="entry name" value="SGNH hydrolase"/>
    <property type="match status" value="1"/>
</dbReference>
<dbReference type="PANTHER" id="PTHR43784">
    <property type="entry name" value="GDSL-LIKE LIPASE/ACYLHYDROLASE, PUTATIVE (AFU_ORTHOLOGUE AFUA_2G00820)-RELATED"/>
    <property type="match status" value="1"/>
</dbReference>
<sequence>MSVSAVYPHSVPIRFRLIAFAAIALAAAALAGCSSAVTARPVAADGTAVAAPAEHAKPQVVAIGDSIAFGKGVRPDQAWPALVAAQHGWTLTDLAVSGSGFVKPGWNGDTYREQVATALGLHPDYILIAATRNDRTQDPALVASSADELLGELRDTFPRARIIGITTVWGADAPPATVATVNGIVEKAVTGVGGTFLDIGYPLADHPELVQADGIHPNAAGERAVAKVIEDRLAPLGVTS</sequence>
<dbReference type="Proteomes" id="UP000515511">
    <property type="component" value="Chromosome"/>
</dbReference>